<reference evidence="13" key="1">
    <citation type="submission" date="2023-06" db="EMBL/GenBank/DDBJ databases">
        <authorList>
            <person name="Kurt Z."/>
        </authorList>
    </citation>
    <scope>NUCLEOTIDE SEQUENCE</scope>
</reference>
<dbReference type="Proteomes" id="UP001642409">
    <property type="component" value="Unassembled WGS sequence"/>
</dbReference>
<dbReference type="GO" id="GO:0005739">
    <property type="term" value="C:mitochondrion"/>
    <property type="evidence" value="ECO:0007669"/>
    <property type="project" value="TreeGrafter"/>
</dbReference>
<evidence type="ECO:0000313" key="13">
    <source>
        <dbReference type="EMBL" id="CAI9971139.1"/>
    </source>
</evidence>
<evidence type="ECO:0000256" key="3">
    <source>
        <dbReference type="ARBA" id="ARBA00012243"/>
    </source>
</evidence>
<dbReference type="Pfam" id="PF02666">
    <property type="entry name" value="PS_Dcarbxylase"/>
    <property type="match status" value="1"/>
</dbReference>
<evidence type="ECO:0000256" key="2">
    <source>
        <dbReference type="ARBA" id="ARBA00005189"/>
    </source>
</evidence>
<dbReference type="EC" id="4.1.1.65" evidence="3"/>
<dbReference type="EMBL" id="CATOUU010001089">
    <property type="protein sequence ID" value="CAI9971139.1"/>
    <property type="molecule type" value="Genomic_DNA"/>
</dbReference>
<evidence type="ECO:0000313" key="15">
    <source>
        <dbReference type="Proteomes" id="UP001642409"/>
    </source>
</evidence>
<evidence type="ECO:0000256" key="6">
    <source>
        <dbReference type="ARBA" id="ARBA00023098"/>
    </source>
</evidence>
<evidence type="ECO:0000256" key="12">
    <source>
        <dbReference type="SAM" id="Phobius"/>
    </source>
</evidence>
<keyword evidence="15" id="KW-1185">Reference proteome</keyword>
<keyword evidence="12" id="KW-0812">Transmembrane</keyword>
<evidence type="ECO:0000256" key="9">
    <source>
        <dbReference type="ARBA" id="ARBA00023264"/>
    </source>
</evidence>
<keyword evidence="10" id="KW-0670">Pyruvate</keyword>
<dbReference type="PANTHER" id="PTHR10067:SF6">
    <property type="entry name" value="PHOSPHATIDYLSERINE DECARBOXYLASE PROENZYME, MITOCHONDRIAL"/>
    <property type="match status" value="1"/>
</dbReference>
<comment type="cofactor">
    <cofactor evidence="1">
        <name>pyruvate</name>
        <dbReference type="ChEBI" id="CHEBI:15361"/>
    </cofactor>
</comment>
<gene>
    <name evidence="13" type="ORF">HINF_LOCUS58784</name>
    <name evidence="14" type="ORF">HINF_LOCUS61366</name>
</gene>
<dbReference type="InterPro" id="IPR033177">
    <property type="entry name" value="PSD-B"/>
</dbReference>
<dbReference type="EMBL" id="CAXDID020000366">
    <property type="protein sequence ID" value="CAL6082689.1"/>
    <property type="molecule type" value="Genomic_DNA"/>
</dbReference>
<keyword evidence="12" id="KW-0472">Membrane</keyword>
<dbReference type="InterPro" id="IPR003817">
    <property type="entry name" value="PS_Dcarbxylase"/>
</dbReference>
<accession>A0AA86UWT0</accession>
<dbReference type="NCBIfam" id="TIGR00163">
    <property type="entry name" value="PS_decarb"/>
    <property type="match status" value="1"/>
</dbReference>
<comment type="pathway">
    <text evidence="2">Lipid metabolism.</text>
</comment>
<comment type="pathway">
    <text evidence="11">Phospholipid metabolism; phosphatidylethanolamine biosynthesis.</text>
</comment>
<comment type="caution">
    <text evidence="13">The sequence shown here is derived from an EMBL/GenBank/DDBJ whole genome shotgun (WGS) entry which is preliminary data.</text>
</comment>
<sequence>MLLKLLSVFSAAISYALHRNVFKAAITFVITSIVFSPLIIHLIPRKACSKLMGRIMKIKFGPLTPSAIRLYMKATKVNPETVSAPITNYKSIQQFFNRDIDLEKRGLVKLNNKFQISSPLKNAIYVPADSKLAHQGYFTPNENHTAKVKGIDFTAEKLLQLDTKPNYKMHFSVFYLSPADYHTYHVPFDFKLEHMNYVPGDLWPVNTKFMGRINGLLAVNERVVLSGKWGTRRAFIVPVGALNVGSIHLFGFQINPGQKFNTPNEYVAGQPLGNFSFGSTVVLCFEVEENEVVTMVGDKVQVGAIVGMIK</sequence>
<keyword evidence="9" id="KW-1208">Phospholipid metabolism</keyword>
<evidence type="ECO:0000256" key="11">
    <source>
        <dbReference type="ARBA" id="ARBA00024326"/>
    </source>
</evidence>
<keyword evidence="7" id="KW-0594">Phospholipid biosynthesis</keyword>
<keyword evidence="4" id="KW-0444">Lipid biosynthesis</keyword>
<evidence type="ECO:0000256" key="10">
    <source>
        <dbReference type="ARBA" id="ARBA00023317"/>
    </source>
</evidence>
<reference evidence="14 15" key="2">
    <citation type="submission" date="2024-07" db="EMBL/GenBank/DDBJ databases">
        <authorList>
            <person name="Akdeniz Z."/>
        </authorList>
    </citation>
    <scope>NUCLEOTIDE SEQUENCE [LARGE SCALE GENOMIC DNA]</scope>
</reference>
<proteinExistence type="predicted"/>
<dbReference type="AlphaFoldDB" id="A0AA86UWT0"/>
<evidence type="ECO:0000313" key="14">
    <source>
        <dbReference type="EMBL" id="CAL6082689.1"/>
    </source>
</evidence>
<name>A0AA86UWT0_9EUKA</name>
<protein>
    <recommendedName>
        <fullName evidence="3">phosphatidylserine decarboxylase</fullName>
        <ecNumber evidence="3">4.1.1.65</ecNumber>
    </recommendedName>
</protein>
<keyword evidence="6" id="KW-0443">Lipid metabolism</keyword>
<feature type="transmembrane region" description="Helical" evidence="12">
    <location>
        <begin position="24"/>
        <end position="44"/>
    </location>
</feature>
<evidence type="ECO:0000256" key="7">
    <source>
        <dbReference type="ARBA" id="ARBA00023209"/>
    </source>
</evidence>
<organism evidence="13">
    <name type="scientific">Hexamita inflata</name>
    <dbReference type="NCBI Taxonomy" id="28002"/>
    <lineage>
        <taxon>Eukaryota</taxon>
        <taxon>Metamonada</taxon>
        <taxon>Diplomonadida</taxon>
        <taxon>Hexamitidae</taxon>
        <taxon>Hexamitinae</taxon>
        <taxon>Hexamita</taxon>
    </lineage>
</organism>
<keyword evidence="12" id="KW-1133">Transmembrane helix</keyword>
<evidence type="ECO:0000256" key="5">
    <source>
        <dbReference type="ARBA" id="ARBA00022793"/>
    </source>
</evidence>
<dbReference type="GO" id="GO:0006646">
    <property type="term" value="P:phosphatidylethanolamine biosynthetic process"/>
    <property type="evidence" value="ECO:0007669"/>
    <property type="project" value="TreeGrafter"/>
</dbReference>
<dbReference type="GO" id="GO:0004609">
    <property type="term" value="F:phosphatidylserine decarboxylase activity"/>
    <property type="evidence" value="ECO:0007669"/>
    <property type="project" value="UniProtKB-EC"/>
</dbReference>
<evidence type="ECO:0000256" key="1">
    <source>
        <dbReference type="ARBA" id="ARBA00001928"/>
    </source>
</evidence>
<dbReference type="PANTHER" id="PTHR10067">
    <property type="entry name" value="PHOSPHATIDYLSERINE DECARBOXYLASE"/>
    <property type="match status" value="1"/>
</dbReference>
<evidence type="ECO:0000256" key="4">
    <source>
        <dbReference type="ARBA" id="ARBA00022516"/>
    </source>
</evidence>
<keyword evidence="5" id="KW-0210">Decarboxylase</keyword>
<evidence type="ECO:0000256" key="8">
    <source>
        <dbReference type="ARBA" id="ARBA00023239"/>
    </source>
</evidence>
<keyword evidence="8" id="KW-0456">Lyase</keyword>